<dbReference type="RefSeq" id="WP_345509477.1">
    <property type="nucleotide sequence ID" value="NZ_BAAAXD010000002.1"/>
</dbReference>
<comment type="caution">
    <text evidence="1">The sequence shown here is derived from an EMBL/GenBank/DDBJ whole genome shotgun (WGS) entry which is preliminary data.</text>
</comment>
<gene>
    <name evidence="1" type="ORF">ACFFTL_38745</name>
</gene>
<evidence type="ECO:0000313" key="2">
    <source>
        <dbReference type="Proteomes" id="UP001589710"/>
    </source>
</evidence>
<protein>
    <submittedName>
        <fullName evidence="1">Uncharacterized protein</fullName>
    </submittedName>
</protein>
<name>A0ABV5RJK7_9ACTN</name>
<evidence type="ECO:0000313" key="1">
    <source>
        <dbReference type="EMBL" id="MFB9578052.1"/>
    </source>
</evidence>
<organism evidence="1 2">
    <name type="scientific">Streptomyces yanii</name>
    <dbReference type="NCBI Taxonomy" id="78510"/>
    <lineage>
        <taxon>Bacteria</taxon>
        <taxon>Bacillati</taxon>
        <taxon>Actinomycetota</taxon>
        <taxon>Actinomycetes</taxon>
        <taxon>Kitasatosporales</taxon>
        <taxon>Streptomycetaceae</taxon>
        <taxon>Streptomyces</taxon>
    </lineage>
</organism>
<reference evidence="1 2" key="1">
    <citation type="submission" date="2024-09" db="EMBL/GenBank/DDBJ databases">
        <authorList>
            <person name="Sun Q."/>
            <person name="Mori K."/>
        </authorList>
    </citation>
    <scope>NUCLEOTIDE SEQUENCE [LARGE SCALE GENOMIC DNA]</scope>
    <source>
        <strain evidence="1 2">JCM 3331</strain>
    </source>
</reference>
<keyword evidence="2" id="KW-1185">Reference proteome</keyword>
<dbReference type="EMBL" id="JBHMCG010000162">
    <property type="protein sequence ID" value="MFB9578052.1"/>
    <property type="molecule type" value="Genomic_DNA"/>
</dbReference>
<accession>A0ABV5RJK7</accession>
<sequence length="44" mass="4901">MPLADVAELVFEETAPVWKFPSYRGQTSSPPMADWWTLSESATA</sequence>
<proteinExistence type="predicted"/>
<dbReference type="Proteomes" id="UP001589710">
    <property type="component" value="Unassembled WGS sequence"/>
</dbReference>